<name>A0A1F5WS41_9BACT</name>
<evidence type="ECO:0000313" key="2">
    <source>
        <dbReference type="Proteomes" id="UP000178425"/>
    </source>
</evidence>
<reference evidence="1 2" key="1">
    <citation type="journal article" date="2016" name="Nat. Commun.">
        <title>Thousands of microbial genomes shed light on interconnected biogeochemical processes in an aquifer system.</title>
        <authorList>
            <person name="Anantharaman K."/>
            <person name="Brown C.T."/>
            <person name="Hug L.A."/>
            <person name="Sharon I."/>
            <person name="Castelle C.J."/>
            <person name="Probst A.J."/>
            <person name="Thomas B.C."/>
            <person name="Singh A."/>
            <person name="Wilkins M.J."/>
            <person name="Karaoz U."/>
            <person name="Brodie E.L."/>
            <person name="Williams K.H."/>
            <person name="Hubbard S.S."/>
            <person name="Banfield J.F."/>
        </authorList>
    </citation>
    <scope>NUCLEOTIDE SEQUENCE [LARGE SCALE GENOMIC DNA]</scope>
</reference>
<dbReference type="EMBL" id="MFHI01000026">
    <property type="protein sequence ID" value="OGF78496.1"/>
    <property type="molecule type" value="Genomic_DNA"/>
</dbReference>
<protein>
    <submittedName>
        <fullName evidence="1">Uncharacterized protein</fullName>
    </submittedName>
</protein>
<accession>A0A1F5WS41</accession>
<dbReference type="AlphaFoldDB" id="A0A1F5WS41"/>
<proteinExistence type="predicted"/>
<comment type="caution">
    <text evidence="1">The sequence shown here is derived from an EMBL/GenBank/DDBJ whole genome shotgun (WGS) entry which is preliminary data.</text>
</comment>
<sequence length="69" mass="8108">MNLAYIKQFNRSILLRSCFLRARQGAHLIWAEPEAFDAKSYAIYILTDGTIMEKRELLFNLKRKNCLAK</sequence>
<gene>
    <name evidence="1" type="ORF">A2W54_00580</name>
</gene>
<evidence type="ECO:0000313" key="1">
    <source>
        <dbReference type="EMBL" id="OGF78496.1"/>
    </source>
</evidence>
<dbReference type="Proteomes" id="UP000178425">
    <property type="component" value="Unassembled WGS sequence"/>
</dbReference>
<organism evidence="1 2">
    <name type="scientific">Candidatus Giovannonibacteria bacterium RIFCSPHIGHO2_02_43_13</name>
    <dbReference type="NCBI Taxonomy" id="1798330"/>
    <lineage>
        <taxon>Bacteria</taxon>
        <taxon>Candidatus Giovannoniibacteriota</taxon>
    </lineage>
</organism>